<name>A0ABR3SJ63_9PEZI</name>
<dbReference type="Pfam" id="PF11807">
    <property type="entry name" value="UstYa"/>
    <property type="match status" value="1"/>
</dbReference>
<comment type="caution">
    <text evidence="4">The sequence shown here is derived from an EMBL/GenBank/DDBJ whole genome shotgun (WGS) entry which is preliminary data.</text>
</comment>
<evidence type="ECO:0000313" key="5">
    <source>
        <dbReference type="Proteomes" id="UP001521116"/>
    </source>
</evidence>
<accession>A0ABR3SJ63</accession>
<gene>
    <name evidence="4" type="ORF">SLS56_008754</name>
</gene>
<proteinExistence type="inferred from homology"/>
<comment type="similarity">
    <text evidence="2">Belongs to the ustYa family.</text>
</comment>
<evidence type="ECO:0000256" key="2">
    <source>
        <dbReference type="ARBA" id="ARBA00035112"/>
    </source>
</evidence>
<keyword evidence="3" id="KW-0472">Membrane</keyword>
<dbReference type="PANTHER" id="PTHR33365">
    <property type="entry name" value="YALI0B05434P"/>
    <property type="match status" value="1"/>
</dbReference>
<keyword evidence="5" id="KW-1185">Reference proteome</keyword>
<keyword evidence="3" id="KW-0812">Transmembrane</keyword>
<comment type="pathway">
    <text evidence="1">Mycotoxin biosynthesis.</text>
</comment>
<evidence type="ECO:0000256" key="3">
    <source>
        <dbReference type="SAM" id="Phobius"/>
    </source>
</evidence>
<reference evidence="4 5" key="1">
    <citation type="submission" date="2024-02" db="EMBL/GenBank/DDBJ databases">
        <title>De novo assembly and annotation of 12 fungi associated with fruit tree decline syndrome in Ontario, Canada.</title>
        <authorList>
            <person name="Sulman M."/>
            <person name="Ellouze W."/>
            <person name="Ilyukhin E."/>
        </authorList>
    </citation>
    <scope>NUCLEOTIDE SEQUENCE [LARGE SCALE GENOMIC DNA]</scope>
    <source>
        <strain evidence="4 5">M1-105</strain>
    </source>
</reference>
<dbReference type="Proteomes" id="UP001521116">
    <property type="component" value="Unassembled WGS sequence"/>
</dbReference>
<feature type="transmembrane region" description="Helical" evidence="3">
    <location>
        <begin position="46"/>
        <end position="69"/>
    </location>
</feature>
<organism evidence="4 5">
    <name type="scientific">Neofusicoccum ribis</name>
    <dbReference type="NCBI Taxonomy" id="45134"/>
    <lineage>
        <taxon>Eukaryota</taxon>
        <taxon>Fungi</taxon>
        <taxon>Dikarya</taxon>
        <taxon>Ascomycota</taxon>
        <taxon>Pezizomycotina</taxon>
        <taxon>Dothideomycetes</taxon>
        <taxon>Dothideomycetes incertae sedis</taxon>
        <taxon>Botryosphaeriales</taxon>
        <taxon>Botryosphaeriaceae</taxon>
        <taxon>Neofusicoccum</taxon>
    </lineage>
</organism>
<evidence type="ECO:0000256" key="1">
    <source>
        <dbReference type="ARBA" id="ARBA00004685"/>
    </source>
</evidence>
<keyword evidence="3" id="KW-1133">Transmembrane helix</keyword>
<dbReference type="InterPro" id="IPR021765">
    <property type="entry name" value="UstYa-like"/>
</dbReference>
<dbReference type="EMBL" id="JAJVDC020000135">
    <property type="protein sequence ID" value="KAL1622317.1"/>
    <property type="molecule type" value="Genomic_DNA"/>
</dbReference>
<dbReference type="PANTHER" id="PTHR33365:SF4">
    <property type="entry name" value="CYCLOCHLOROTINE BIOSYNTHESIS PROTEIN O"/>
    <property type="match status" value="1"/>
</dbReference>
<evidence type="ECO:0008006" key="6">
    <source>
        <dbReference type="Google" id="ProtNLM"/>
    </source>
</evidence>
<evidence type="ECO:0000313" key="4">
    <source>
        <dbReference type="EMBL" id="KAL1622317.1"/>
    </source>
</evidence>
<sequence>MTDSRYGLLQDKEMDEEEVEVEGFVQGRRSLNYFTRLARHVSGRGVFMAVIIVLLSNLVTAGLLMKYLLSDKSLEKRVSAYSPIFDRVSIPLFDYQIESALLPNASNPAHIYRLPPSPEVDEAWDRITNVGIHSITREDVERVGKNPTTSLRPPADWGFDGNYMAEIDVFHQLHCLNSLRKGLIHNYQYYWGDRYGLDPPIMFSSHLNHCMDVLRQNIMCHADVEVITYDWRETQLHPFPNFGINKKCRDFNAVLEWQERTKLQDARRHWYAFKKPDDAVQLPPPPGLKALGKGTGWHKGDGFHLSVPTQRLENLPHGLECSE</sequence>
<protein>
    <recommendedName>
        <fullName evidence="6">Tat pathway signal sequence</fullName>
    </recommendedName>
</protein>